<keyword evidence="1" id="KW-0812">Transmembrane</keyword>
<proteinExistence type="predicted"/>
<name>A0A4Q2UR93_9BACT</name>
<feature type="transmembrane region" description="Helical" evidence="1">
    <location>
        <begin position="137"/>
        <end position="163"/>
    </location>
</feature>
<keyword evidence="1" id="KW-1133">Transmembrane helix</keyword>
<dbReference type="RefSeq" id="WP_077921092.1">
    <property type="nucleotide sequence ID" value="NZ_SBLB01000003.1"/>
</dbReference>
<protein>
    <submittedName>
        <fullName evidence="2">Uncharacterized protein</fullName>
    </submittedName>
</protein>
<dbReference type="Proteomes" id="UP000290407">
    <property type="component" value="Unassembled WGS sequence"/>
</dbReference>
<keyword evidence="1" id="KW-0472">Membrane</keyword>
<evidence type="ECO:0000313" key="3">
    <source>
        <dbReference type="Proteomes" id="UP000290407"/>
    </source>
</evidence>
<dbReference type="EMBL" id="SBLB01000003">
    <property type="protein sequence ID" value="RYC69339.1"/>
    <property type="molecule type" value="Genomic_DNA"/>
</dbReference>
<evidence type="ECO:0000256" key="1">
    <source>
        <dbReference type="SAM" id="Phobius"/>
    </source>
</evidence>
<dbReference type="AlphaFoldDB" id="A0A4Q2UR93"/>
<feature type="transmembrane region" description="Helical" evidence="1">
    <location>
        <begin position="47"/>
        <end position="71"/>
    </location>
</feature>
<feature type="transmembrane region" description="Helical" evidence="1">
    <location>
        <begin position="112"/>
        <end position="131"/>
    </location>
</feature>
<comment type="caution">
    <text evidence="2">The sequence shown here is derived from an EMBL/GenBank/DDBJ whole genome shotgun (WGS) entry which is preliminary data.</text>
</comment>
<evidence type="ECO:0000313" key="2">
    <source>
        <dbReference type="EMBL" id="RYC69339.1"/>
    </source>
</evidence>
<sequence>MTLRALFDLLSGQPTLLFLLLSAVPTGAFLVNLWSGHTAESIWQWRYVYAALVYLACLPGVFALTLNVYLFLFERQSIWDMNLAVQLLPILTMVATLMMIRRKIPFSYIPGFGKLSGFLTLIAAIMGILWFVDRTRIYAVTYIPFVYILVGFIGLLLLIRFAWSRLF</sequence>
<feature type="transmembrane region" description="Helical" evidence="1">
    <location>
        <begin position="83"/>
        <end position="100"/>
    </location>
</feature>
<gene>
    <name evidence="2" type="ORF">EQG79_12055</name>
</gene>
<organism evidence="2 3">
    <name type="scientific">Spirosoma sordidisoli</name>
    <dbReference type="NCBI Taxonomy" id="2502893"/>
    <lineage>
        <taxon>Bacteria</taxon>
        <taxon>Pseudomonadati</taxon>
        <taxon>Bacteroidota</taxon>
        <taxon>Cytophagia</taxon>
        <taxon>Cytophagales</taxon>
        <taxon>Cytophagaceae</taxon>
        <taxon>Spirosoma</taxon>
    </lineage>
</organism>
<keyword evidence="3" id="KW-1185">Reference proteome</keyword>
<feature type="transmembrane region" description="Helical" evidence="1">
    <location>
        <begin position="16"/>
        <end position="35"/>
    </location>
</feature>
<accession>A0A4Q2UR93</accession>
<reference evidence="2 3" key="1">
    <citation type="submission" date="2019-01" db="EMBL/GenBank/DDBJ databases">
        <title>Spirosoma flava sp. nov., a propanil-degrading bacterium isolated from herbicide-contaminated soil.</title>
        <authorList>
            <person name="Zhang L."/>
            <person name="Jiang J.-D."/>
        </authorList>
    </citation>
    <scope>NUCLEOTIDE SEQUENCE [LARGE SCALE GENOMIC DNA]</scope>
    <source>
        <strain evidence="2 3">TY50</strain>
    </source>
</reference>